<reference evidence="1 2" key="1">
    <citation type="submission" date="2018-03" db="EMBL/GenBank/DDBJ databases">
        <title>Genomic Encyclopedia of Archaeal and Bacterial Type Strains, Phase II (KMG-II): from individual species to whole genera.</title>
        <authorList>
            <person name="Goeker M."/>
        </authorList>
    </citation>
    <scope>NUCLEOTIDE SEQUENCE [LARGE SCALE GENOMIC DNA]</scope>
    <source>
        <strain evidence="1 2">DSM 45601</strain>
    </source>
</reference>
<dbReference type="OrthoDB" id="2088102at2"/>
<organism evidence="1 2">
    <name type="scientific">Allonocardiopsis opalescens</name>
    <dbReference type="NCBI Taxonomy" id="1144618"/>
    <lineage>
        <taxon>Bacteria</taxon>
        <taxon>Bacillati</taxon>
        <taxon>Actinomycetota</taxon>
        <taxon>Actinomycetes</taxon>
        <taxon>Streptosporangiales</taxon>
        <taxon>Allonocardiopsis</taxon>
    </lineage>
</organism>
<keyword evidence="2" id="KW-1185">Reference proteome</keyword>
<dbReference type="RefSeq" id="WP_106244902.1">
    <property type="nucleotide sequence ID" value="NZ_PVZC01000003.1"/>
</dbReference>
<protein>
    <submittedName>
        <fullName evidence="1">Uncharacterized protein</fullName>
    </submittedName>
</protein>
<evidence type="ECO:0000313" key="1">
    <source>
        <dbReference type="EMBL" id="PRX99888.1"/>
    </source>
</evidence>
<dbReference type="AlphaFoldDB" id="A0A2T0Q7W6"/>
<dbReference type="EMBL" id="PVZC01000003">
    <property type="protein sequence ID" value="PRX99888.1"/>
    <property type="molecule type" value="Genomic_DNA"/>
</dbReference>
<proteinExistence type="predicted"/>
<name>A0A2T0Q7W6_9ACTN</name>
<dbReference type="Proteomes" id="UP000237846">
    <property type="component" value="Unassembled WGS sequence"/>
</dbReference>
<accession>A0A2T0Q7W6</accession>
<gene>
    <name evidence="1" type="ORF">CLV72_103495</name>
</gene>
<sequence length="153" mass="16283">MVTIESFLAAGGGRLVPVGAFEGPLRDGDHVEGAIRLVVDGTEVLDPGLVDYVDQLWAYIGSPAADAVATGDAQVYFPGQPIRFRLTRTRPGRILLALDMGTPGHVRTAEADEAELLRALAVNGAAFFEAMTRLNPGHGGSYQRAVDRLNALR</sequence>
<evidence type="ECO:0000313" key="2">
    <source>
        <dbReference type="Proteomes" id="UP000237846"/>
    </source>
</evidence>
<comment type="caution">
    <text evidence="1">The sequence shown here is derived from an EMBL/GenBank/DDBJ whole genome shotgun (WGS) entry which is preliminary data.</text>
</comment>